<sequence length="190" mass="21143">MFYKKNSTFSRKWFTLAELMIVITIIGILSVMATNFNFNKKTDTEKRDRFVTRIGAMIRTNNIAMTSGKGMKVWAEIINPSSIRLTFTTGSIITNYYSGATIIGTGDTLANPFFWESGYTLDGFYRSDGTSLTSTSTLATPMAVIFENGNISFTGSTPVNTSVVVGMSVWYHGSKKILELDRRFGRVTVK</sequence>
<dbReference type="InterPro" id="IPR012902">
    <property type="entry name" value="N_methyl_site"/>
</dbReference>
<keyword evidence="1" id="KW-1133">Transmembrane helix</keyword>
<dbReference type="SUPFAM" id="SSF54523">
    <property type="entry name" value="Pili subunits"/>
    <property type="match status" value="1"/>
</dbReference>
<keyword evidence="1" id="KW-0812">Transmembrane</keyword>
<dbReference type="Gene3D" id="3.30.700.10">
    <property type="entry name" value="Glycoprotein, Type 4 Pilin"/>
    <property type="match status" value="1"/>
</dbReference>
<accession>K1XY66</accession>
<feature type="transmembrane region" description="Helical" evidence="1">
    <location>
        <begin position="12"/>
        <end position="33"/>
    </location>
</feature>
<reference evidence="2" key="1">
    <citation type="journal article" date="2012" name="Science">
        <title>Fermentation, hydrogen, and sulfur metabolism in multiple uncultivated bacterial phyla.</title>
        <authorList>
            <person name="Wrighton K.C."/>
            <person name="Thomas B.C."/>
            <person name="Sharon I."/>
            <person name="Miller C.S."/>
            <person name="Castelle C.J."/>
            <person name="VerBerkmoes N.C."/>
            <person name="Wilkins M.J."/>
            <person name="Hettich R.L."/>
            <person name="Lipton M.S."/>
            <person name="Williams K.H."/>
            <person name="Long P.E."/>
            <person name="Banfield J.F."/>
        </authorList>
    </citation>
    <scope>NUCLEOTIDE SEQUENCE [LARGE SCALE GENOMIC DNA]</scope>
</reference>
<dbReference type="NCBIfam" id="TIGR02532">
    <property type="entry name" value="IV_pilin_GFxxxE"/>
    <property type="match status" value="1"/>
</dbReference>
<proteinExistence type="predicted"/>
<evidence type="ECO:0000313" key="2">
    <source>
        <dbReference type="EMBL" id="EKD29926.1"/>
    </source>
</evidence>
<evidence type="ECO:0008006" key="3">
    <source>
        <dbReference type="Google" id="ProtNLM"/>
    </source>
</evidence>
<gene>
    <name evidence="2" type="ORF">ACD_78C00209G0002</name>
</gene>
<protein>
    <recommendedName>
        <fullName evidence="3">Prepilin-type N-terminal cleavage/methylation domain-containing protein</fullName>
    </recommendedName>
</protein>
<evidence type="ECO:0000256" key="1">
    <source>
        <dbReference type="SAM" id="Phobius"/>
    </source>
</evidence>
<dbReference type="AlphaFoldDB" id="K1XY66"/>
<keyword evidence="1" id="KW-0472">Membrane</keyword>
<name>K1XY66_9BACT</name>
<comment type="caution">
    <text evidence="2">The sequence shown here is derived from an EMBL/GenBank/DDBJ whole genome shotgun (WGS) entry which is preliminary data.</text>
</comment>
<dbReference type="InterPro" id="IPR045584">
    <property type="entry name" value="Pilin-like"/>
</dbReference>
<organism evidence="2">
    <name type="scientific">uncultured bacterium</name>
    <name type="common">gcode 4</name>
    <dbReference type="NCBI Taxonomy" id="1234023"/>
    <lineage>
        <taxon>Bacteria</taxon>
        <taxon>environmental samples</taxon>
    </lineage>
</organism>
<dbReference type="EMBL" id="AMFJ01034209">
    <property type="protein sequence ID" value="EKD29926.1"/>
    <property type="molecule type" value="Genomic_DNA"/>
</dbReference>